<dbReference type="InterPro" id="IPR010982">
    <property type="entry name" value="Lambda_DNA-bd_dom_sf"/>
</dbReference>
<reference evidence="3" key="1">
    <citation type="submission" date="2016-10" db="EMBL/GenBank/DDBJ databases">
        <authorList>
            <person name="Varghese N."/>
            <person name="Submissions S."/>
        </authorList>
    </citation>
    <scope>NUCLEOTIDE SEQUENCE [LARGE SCALE GENOMIC DNA]</scope>
    <source>
        <strain evidence="3">DSM 44437</strain>
    </source>
</reference>
<feature type="domain" description="HTH cro/C1-type" evidence="1">
    <location>
        <begin position="19"/>
        <end position="51"/>
    </location>
</feature>
<protein>
    <recommendedName>
        <fullName evidence="1">HTH cro/C1-type domain-containing protein</fullName>
    </recommendedName>
</protein>
<dbReference type="CDD" id="cd00093">
    <property type="entry name" value="HTH_XRE"/>
    <property type="match status" value="1"/>
</dbReference>
<dbReference type="STRING" id="65499.SAMN04488000_118144"/>
<dbReference type="GO" id="GO:0003677">
    <property type="term" value="F:DNA binding"/>
    <property type="evidence" value="ECO:0007669"/>
    <property type="project" value="InterPro"/>
</dbReference>
<keyword evidence="3" id="KW-1185">Reference proteome</keyword>
<evidence type="ECO:0000313" key="2">
    <source>
        <dbReference type="EMBL" id="SES21398.1"/>
    </source>
</evidence>
<accession>A0A1H9VIJ2</accession>
<name>A0A1H9VIJ2_9PSEU</name>
<dbReference type="AlphaFoldDB" id="A0A1H9VIJ2"/>
<organism evidence="2 3">
    <name type="scientific">Lentzea albida</name>
    <dbReference type="NCBI Taxonomy" id="65499"/>
    <lineage>
        <taxon>Bacteria</taxon>
        <taxon>Bacillati</taxon>
        <taxon>Actinomycetota</taxon>
        <taxon>Actinomycetes</taxon>
        <taxon>Pseudonocardiales</taxon>
        <taxon>Pseudonocardiaceae</taxon>
        <taxon>Lentzea</taxon>
    </lineage>
</organism>
<dbReference type="Gene3D" id="1.10.260.40">
    <property type="entry name" value="lambda repressor-like DNA-binding domains"/>
    <property type="match status" value="1"/>
</dbReference>
<dbReference type="Proteomes" id="UP000199503">
    <property type="component" value="Unassembled WGS sequence"/>
</dbReference>
<dbReference type="EMBL" id="FOFV01000018">
    <property type="protein sequence ID" value="SES21398.1"/>
    <property type="molecule type" value="Genomic_DNA"/>
</dbReference>
<proteinExistence type="predicted"/>
<gene>
    <name evidence="2" type="ORF">SAMN04488000_118144</name>
</gene>
<sequence>MTQTDLARALKAEGLPYYQQTIQRIESGERPVRLNEAHVIARFFEVDMETMAESLLATGHEVLWTMDRVSSYATQVAMDAIEAYEAWLERVASFAASLMDLIDREQVNTFADLSPGGQVGLAFCRHVLSSSEILRQGHESLLKTFGDDSSETREDKWEFALPDDQVLHDIEEYQRRFDCPELTAMSSRSVVSLLVHLRVELDRASNSSTEAE</sequence>
<dbReference type="InterPro" id="IPR001387">
    <property type="entry name" value="Cro/C1-type_HTH"/>
</dbReference>
<dbReference type="PROSITE" id="PS50943">
    <property type="entry name" value="HTH_CROC1"/>
    <property type="match status" value="1"/>
</dbReference>
<evidence type="ECO:0000259" key="1">
    <source>
        <dbReference type="PROSITE" id="PS50943"/>
    </source>
</evidence>
<evidence type="ECO:0000313" key="3">
    <source>
        <dbReference type="Proteomes" id="UP000199503"/>
    </source>
</evidence>
<dbReference type="SUPFAM" id="SSF47413">
    <property type="entry name" value="lambda repressor-like DNA-binding domains"/>
    <property type="match status" value="1"/>
</dbReference>